<feature type="domain" description="DOP1-like TPR" evidence="3">
    <location>
        <begin position="32"/>
        <end position="229"/>
    </location>
</feature>
<feature type="region of interest" description="Disordered" evidence="1">
    <location>
        <begin position="592"/>
        <end position="622"/>
    </location>
</feature>
<dbReference type="Pfam" id="PF24598">
    <property type="entry name" value="DOP1_C"/>
    <property type="match status" value="1"/>
</dbReference>
<dbReference type="GO" id="GO:0005829">
    <property type="term" value="C:cytosol"/>
    <property type="evidence" value="ECO:0007669"/>
    <property type="project" value="GOC"/>
</dbReference>
<dbReference type="Proteomes" id="UP000095284">
    <property type="component" value="Unplaced"/>
</dbReference>
<dbReference type="InterPro" id="IPR056459">
    <property type="entry name" value="TPR_DOP1"/>
</dbReference>
<dbReference type="AlphaFoldDB" id="A0A1I7S1A9"/>
<evidence type="ECO:0000313" key="4">
    <source>
        <dbReference type="Proteomes" id="UP000095284"/>
    </source>
</evidence>
<proteinExistence type="predicted"/>
<dbReference type="eggNOG" id="KOG3613">
    <property type="taxonomic scope" value="Eukaryota"/>
</dbReference>
<organism evidence="4 5">
    <name type="scientific">Bursaphelenchus xylophilus</name>
    <name type="common">Pinewood nematode worm</name>
    <name type="synonym">Aphelenchoides xylophilus</name>
    <dbReference type="NCBI Taxonomy" id="6326"/>
    <lineage>
        <taxon>Eukaryota</taxon>
        <taxon>Metazoa</taxon>
        <taxon>Ecdysozoa</taxon>
        <taxon>Nematoda</taxon>
        <taxon>Chromadorea</taxon>
        <taxon>Rhabditida</taxon>
        <taxon>Tylenchina</taxon>
        <taxon>Tylenchomorpha</taxon>
        <taxon>Aphelenchoidea</taxon>
        <taxon>Aphelenchoididae</taxon>
        <taxon>Bursaphelenchus</taxon>
    </lineage>
</organism>
<dbReference type="PANTHER" id="PTHR14042">
    <property type="entry name" value="DOPEY-RELATED"/>
    <property type="match status" value="1"/>
</dbReference>
<dbReference type="PANTHER" id="PTHR14042:SF24">
    <property type="entry name" value="PROTEIN DOPEY-1 HOMOLOG"/>
    <property type="match status" value="1"/>
</dbReference>
<evidence type="ECO:0000259" key="2">
    <source>
        <dbReference type="Pfam" id="PF24598"/>
    </source>
</evidence>
<dbReference type="GO" id="GO:0005802">
    <property type="term" value="C:trans-Golgi network"/>
    <property type="evidence" value="ECO:0007669"/>
    <property type="project" value="TreeGrafter"/>
</dbReference>
<feature type="domain" description="DOP1-like C-terminal" evidence="2">
    <location>
        <begin position="649"/>
        <end position="1002"/>
    </location>
</feature>
<dbReference type="WBParaSite" id="BXY_0678400.1">
    <property type="protein sequence ID" value="BXY_0678400.1"/>
    <property type="gene ID" value="BXY_0678400"/>
</dbReference>
<evidence type="ECO:0000313" key="5">
    <source>
        <dbReference type="WBParaSite" id="BXY_0678400.1"/>
    </source>
</evidence>
<protein>
    <submittedName>
        <fullName evidence="5">Protein dopey-1</fullName>
    </submittedName>
</protein>
<dbReference type="GO" id="GO:0005768">
    <property type="term" value="C:endosome"/>
    <property type="evidence" value="ECO:0007669"/>
    <property type="project" value="TreeGrafter"/>
</dbReference>
<dbReference type="InterPro" id="IPR056457">
    <property type="entry name" value="DOP1_C"/>
</dbReference>
<evidence type="ECO:0000259" key="3">
    <source>
        <dbReference type="Pfam" id="PF24601"/>
    </source>
</evidence>
<reference evidence="5" key="1">
    <citation type="submission" date="2016-11" db="UniProtKB">
        <authorList>
            <consortium name="WormBaseParasite"/>
        </authorList>
    </citation>
    <scope>IDENTIFICATION</scope>
</reference>
<evidence type="ECO:0000256" key="1">
    <source>
        <dbReference type="SAM" id="MobiDB-lite"/>
    </source>
</evidence>
<dbReference type="Pfam" id="PF24601">
    <property type="entry name" value="TPR_DOP1"/>
    <property type="match status" value="1"/>
</dbReference>
<name>A0A1I7S1A9_BURXY</name>
<sequence length="1052" mass="117296">MVKYDRMPLTVDIAEFNCGPQNDESFRRLAFSFHQSLLNLASTLVVLEFNMFDGVRHYSSQNLGISFERLHENRQLYNSPQNRSTIRDPRYMVVELKMFIGVVLNALRRGSERHVLWLKFIVNCLPYLDRTLPTFCVHVVDQLCRNIYTCVSSNFAGLAPISMSNSTEGSFEALVSEPTTPITAFEDFRFPKTDMFAAIGNFQSHNYPAGYCVGLLKTLTSILHYGVIDSSPASTPFLLLRASFGNCATSSYFASTAYGRDSAVSVSSSSTNNMSSMVGSAISAIPGINFLGKVFTSNDSGSAHSNALSAKLESKSYEPYKIARQELVKAFPGVLAILGDVWYFTSHGVQPRTPIGNPSTICGLVLGLLGPMAKSQPQVLLHSAALVWQSRGIPAALKKNQDQPNFDYTNHQRSLSKLMLKVLSFAEMVNSTLDLLKDSAGRTPLNPPNTTNTTSSKNTEKIVTINPNEVPLLELLHCTMNVIATSELRQTWAALNVLFNETNPVNMSPRGVFLIFTILSDFVKICGSQVVIEDRSISRGCQDACQRIIEALNMIVGWQLESTTWLKRTLVVKQDTSNQKLSDVSPTLEYKNTGSVSENNSIKGSTSSLAPRATNQTSIDSNSQLAGSVAQLSTMTFESKKSSSSLIRSSLKDNNNNKKDPTNSTQALFLLAENLAELIDSICRSEDKDKLIPTVQAVWSNTLPYLKAKSARNVRFFLASSKFLASLSSFNYMRSVWKKAAMDLLLDSNFFKMDIQALKQWLIVIDNLMTNDKTSFKELLARIPSGNTTAISNFMTNKDQENEMRAQALKRLAFVVLSSQTDQYGTNLPEIQERLTDNLRQSSVPVVHSQVFICYRVLLLRVRPGNLPSIWPSMVTEIVQVLSQLETHLFQSTLDELRSPKDEHLLQLFLSACKFLEALCTLPSGYIPSFQLFNWAFVSPITPDTHHEGFVPFATRLDQLMEKKFGPLSDRDKEMRSASLCSVKTLTAVQELQPFFHALAFQHKTRVSHLAGAFQETEMRDAHYLTGSLTFNAALQRLENALYVDFADHWQL</sequence>
<dbReference type="InterPro" id="IPR040314">
    <property type="entry name" value="DOP1"/>
</dbReference>
<accession>A0A1I7S1A9</accession>
<dbReference type="GO" id="GO:0006895">
    <property type="term" value="P:Golgi to endosome transport"/>
    <property type="evidence" value="ECO:0007669"/>
    <property type="project" value="InterPro"/>
</dbReference>